<accession>A0A395MWT1</accession>
<gene>
    <name evidence="1" type="ORF">FIE12Z_3404</name>
</gene>
<evidence type="ECO:0000313" key="2">
    <source>
        <dbReference type="Proteomes" id="UP000265631"/>
    </source>
</evidence>
<reference evidence="1 2" key="1">
    <citation type="journal article" date="2018" name="PLoS Pathog.">
        <title>Evolution of structural diversity of trichothecenes, a family of toxins produced by plant pathogenic and entomopathogenic fungi.</title>
        <authorList>
            <person name="Proctor R.H."/>
            <person name="McCormick S.P."/>
            <person name="Kim H.S."/>
            <person name="Cardoza R.E."/>
            <person name="Stanley A.M."/>
            <person name="Lindo L."/>
            <person name="Kelly A."/>
            <person name="Brown D.W."/>
            <person name="Lee T."/>
            <person name="Vaughan M.M."/>
            <person name="Alexander N.J."/>
            <person name="Busman M."/>
            <person name="Gutierrez S."/>
        </authorList>
    </citation>
    <scope>NUCLEOTIDE SEQUENCE [LARGE SCALE GENOMIC DNA]</scope>
    <source>
        <strain evidence="1 2">NRRL 13405</strain>
    </source>
</reference>
<dbReference type="InterPro" id="IPR009003">
    <property type="entry name" value="Peptidase_S1_PA"/>
</dbReference>
<dbReference type="EMBL" id="PXXK01000069">
    <property type="protein sequence ID" value="RFN52334.1"/>
    <property type="molecule type" value="Genomic_DNA"/>
</dbReference>
<proteinExistence type="predicted"/>
<keyword evidence="2" id="KW-1185">Reference proteome</keyword>
<dbReference type="Gene3D" id="2.40.10.10">
    <property type="entry name" value="Trypsin-like serine proteases"/>
    <property type="match status" value="1"/>
</dbReference>
<organism evidence="1 2">
    <name type="scientific">Fusarium flagelliforme</name>
    <dbReference type="NCBI Taxonomy" id="2675880"/>
    <lineage>
        <taxon>Eukaryota</taxon>
        <taxon>Fungi</taxon>
        <taxon>Dikarya</taxon>
        <taxon>Ascomycota</taxon>
        <taxon>Pezizomycotina</taxon>
        <taxon>Sordariomycetes</taxon>
        <taxon>Hypocreomycetidae</taxon>
        <taxon>Hypocreales</taxon>
        <taxon>Nectriaceae</taxon>
        <taxon>Fusarium</taxon>
        <taxon>Fusarium incarnatum-equiseti species complex</taxon>
    </lineage>
</organism>
<comment type="caution">
    <text evidence="1">The sequence shown here is derived from an EMBL/GenBank/DDBJ whole genome shotgun (WGS) entry which is preliminary data.</text>
</comment>
<evidence type="ECO:0000313" key="1">
    <source>
        <dbReference type="EMBL" id="RFN52334.1"/>
    </source>
</evidence>
<name>A0A395MWT1_9HYPO</name>
<dbReference type="InterPro" id="IPR043504">
    <property type="entry name" value="Peptidase_S1_PA_chymotrypsin"/>
</dbReference>
<dbReference type="STRING" id="2594813.A0A395MWT1"/>
<dbReference type="Proteomes" id="UP000265631">
    <property type="component" value="Unassembled WGS sequence"/>
</dbReference>
<protein>
    <submittedName>
        <fullName evidence="1">Uncharacterized protein</fullName>
    </submittedName>
</protein>
<dbReference type="SUPFAM" id="SSF50494">
    <property type="entry name" value="Trypsin-like serine proteases"/>
    <property type="match status" value="1"/>
</dbReference>
<dbReference type="AlphaFoldDB" id="A0A395MWT1"/>
<sequence>MTSVLHVSSRPAQWTLEQPAFAEGEVTVNSFDYNSDAKPSFVCGYKTQYNTIESDPVLEYKPICEYKTSERNLPEIKPTCEFNTTEFNSSGFTSAEFQQVSEAAEKPALTIAEDNTSPDGEMARSIVKIEARFENKLTGHSIWKVGTGILFSPDVVVTGSEIVYDAEYQLGAATQIKCYIGNRGRNVSETQPRYGQSVRFSAEWSEGHNRRSRDIAFIKVASPSVVSSSQQTVSEDRPTVPTVTHCCSCSGHAEPIPSVVAEPVVETVVEPVVEAEPEPEVIQPEVPVTVYVEPVQKPILEPELEIPAPASQSDCGFVEIEAEASIAQADNTPDTSVVEEADVTDPFYEALKSVSQLDNKTFDIESSLIDDVGQFASVATGALVSYVVGAETISSAAATELPGVPERALLAEASLQAVLAIKQSDELDEIIASMKTNWTENAPQIDQLSELLAPYLSEAAKYIVAHHQQSYTAQVAVKPLQRRSLGIRDFNSNASIQAFVKGLFEPSLPLAGREEIFTSLGPVLRTAVSNAQQIVDQAGKMTIGSQVPRLLQKYDGATTSVEDVQATRVLVQRAIIADVAHQTLSTLSDEKLRVLEVIPVDNGSPQDETVFDFVKRIMQEEGAICLQYANEAVHKFIPLLIDRVAQVLEPAPVKIASSKFALRDFLNSKKGSVKTL</sequence>